<dbReference type="EMBL" id="JAYXUG010000013">
    <property type="protein sequence ID" value="MEC6832942.1"/>
    <property type="molecule type" value="Genomic_DNA"/>
</dbReference>
<reference evidence="2 3" key="1">
    <citation type="submission" date="2024-01" db="EMBL/GenBank/DDBJ databases">
        <title>Active colonisers of the gastrointestinal tract of Atlantic salmon farmed in a warm water region.</title>
        <authorList>
            <person name="Bowman J.P."/>
        </authorList>
    </citation>
    <scope>NUCLEOTIDE SEQUENCE [LARGE SCALE GENOMIC DNA]</scope>
    <source>
        <strain evidence="2 3">S3MW1</strain>
    </source>
</reference>
<sequence length="101" mass="10931">MILDPELAAVVLVASIVSGVGSFMHGKRESRLKGGYFDCATEITLSLVAGFIVAFLGDAYEINPSIICACSLLASNNGAEFLAFSKSIFRKYIVDFMENKR</sequence>
<evidence type="ECO:0000313" key="2">
    <source>
        <dbReference type="EMBL" id="MEC6832942.1"/>
    </source>
</evidence>
<proteinExistence type="predicted"/>
<comment type="caution">
    <text evidence="2">The sequence shown here is derived from an EMBL/GenBank/DDBJ whole genome shotgun (WGS) entry which is preliminary data.</text>
</comment>
<evidence type="ECO:0000256" key="1">
    <source>
        <dbReference type="SAM" id="Phobius"/>
    </source>
</evidence>
<keyword evidence="1" id="KW-0472">Membrane</keyword>
<evidence type="ECO:0000313" key="3">
    <source>
        <dbReference type="Proteomes" id="UP001306119"/>
    </source>
</evidence>
<organism evidence="2 3">
    <name type="scientific">Photobacterium toruni</name>
    <dbReference type="NCBI Taxonomy" id="1935446"/>
    <lineage>
        <taxon>Bacteria</taxon>
        <taxon>Pseudomonadati</taxon>
        <taxon>Pseudomonadota</taxon>
        <taxon>Gammaproteobacteria</taxon>
        <taxon>Vibrionales</taxon>
        <taxon>Vibrionaceae</taxon>
        <taxon>Photobacterium</taxon>
    </lineage>
</organism>
<keyword evidence="3" id="KW-1185">Reference proteome</keyword>
<keyword evidence="1" id="KW-0812">Transmembrane</keyword>
<keyword evidence="1" id="KW-1133">Transmembrane helix</keyword>
<feature type="transmembrane region" description="Helical" evidence="1">
    <location>
        <begin position="36"/>
        <end position="56"/>
    </location>
</feature>
<feature type="transmembrane region" description="Helical" evidence="1">
    <location>
        <begin position="6"/>
        <end position="24"/>
    </location>
</feature>
<dbReference type="RefSeq" id="WP_327775243.1">
    <property type="nucleotide sequence ID" value="NZ_JAYXUG010000013.1"/>
</dbReference>
<name>A0ABU6L8N7_9GAMM</name>
<accession>A0ABU6L8N7</accession>
<gene>
    <name evidence="2" type="ORF">VXS06_14340</name>
</gene>
<protein>
    <recommendedName>
        <fullName evidence="4">Holin</fullName>
    </recommendedName>
</protein>
<evidence type="ECO:0008006" key="4">
    <source>
        <dbReference type="Google" id="ProtNLM"/>
    </source>
</evidence>
<dbReference type="Proteomes" id="UP001306119">
    <property type="component" value="Unassembled WGS sequence"/>
</dbReference>